<evidence type="ECO:0000313" key="6">
    <source>
        <dbReference type="Proteomes" id="UP000654279"/>
    </source>
</evidence>
<dbReference type="GO" id="GO:0019853">
    <property type="term" value="P:L-ascorbic acid biosynthetic process"/>
    <property type="evidence" value="ECO:0007669"/>
    <property type="project" value="TreeGrafter"/>
</dbReference>
<feature type="binding site" evidence="3">
    <location>
        <position position="17"/>
    </location>
    <ligand>
        <name>a divalent metal cation</name>
        <dbReference type="ChEBI" id="CHEBI:60240"/>
    </ligand>
</feature>
<organism evidence="5 6">
    <name type="scientific">Luoshenia tenuis</name>
    <dbReference type="NCBI Taxonomy" id="2763654"/>
    <lineage>
        <taxon>Bacteria</taxon>
        <taxon>Bacillati</taxon>
        <taxon>Bacillota</taxon>
        <taxon>Clostridia</taxon>
        <taxon>Christensenellales</taxon>
        <taxon>Christensenellaceae</taxon>
        <taxon>Luoshenia</taxon>
    </lineage>
</organism>
<accession>A0A926D218</accession>
<feature type="domain" description="SMP-30/Gluconolactonase/LRE-like region" evidence="4">
    <location>
        <begin position="15"/>
        <end position="256"/>
    </location>
</feature>
<dbReference type="PANTHER" id="PTHR10907:SF47">
    <property type="entry name" value="REGUCALCIN"/>
    <property type="match status" value="1"/>
</dbReference>
<dbReference type="GO" id="GO:0004341">
    <property type="term" value="F:gluconolactonase activity"/>
    <property type="evidence" value="ECO:0007669"/>
    <property type="project" value="TreeGrafter"/>
</dbReference>
<name>A0A926D218_9FIRM</name>
<feature type="binding site" evidence="3">
    <location>
        <position position="102"/>
    </location>
    <ligand>
        <name>substrate</name>
    </ligand>
</feature>
<comment type="caution">
    <text evidence="5">The sequence shown here is derived from an EMBL/GenBank/DDBJ whole genome shotgun (WGS) entry which is preliminary data.</text>
</comment>
<comment type="cofactor">
    <cofactor evidence="3">
        <name>Zn(2+)</name>
        <dbReference type="ChEBI" id="CHEBI:29105"/>
    </cofactor>
    <text evidence="3">Binds 1 divalent metal cation per subunit.</text>
</comment>
<dbReference type="InterPro" id="IPR005511">
    <property type="entry name" value="SMP-30"/>
</dbReference>
<evidence type="ECO:0000256" key="3">
    <source>
        <dbReference type="PIRSR" id="PIRSR605511-2"/>
    </source>
</evidence>
<sequence length="286" mass="30793">MDYLARVVLNSRCALGEGPVWDERAGLLYFTDITGKALHRLDPVSGACEVMRPGFQVGAFALCQGSDELVLAGENGFYRAAWLAKPRRICLVPARGENRRFNDGKCDPAGRFLAGVMHNAQTPVGVLYSLAGQTATPLLEGLRCPNGLCWTQDGRTLYYADSPTQEIRAYDYDPSTGALSGGRVAVRIRPEEGVPDGMTIDSQGKLWVAQWGGWQVGHYDPQTGEKLGKVDVPAHCTSSCVFGGADFKTLYITTARRPDEPAASPAGDIFAVHLPVAGLPFARFAG</sequence>
<keyword evidence="3" id="KW-0862">Zinc</keyword>
<evidence type="ECO:0000256" key="2">
    <source>
        <dbReference type="PIRSR" id="PIRSR605511-1"/>
    </source>
</evidence>
<feature type="binding site" evidence="3">
    <location>
        <position position="196"/>
    </location>
    <ligand>
        <name>a divalent metal cation</name>
        <dbReference type="ChEBI" id="CHEBI:60240"/>
    </ligand>
</feature>
<dbReference type="InterPro" id="IPR013658">
    <property type="entry name" value="SGL"/>
</dbReference>
<dbReference type="PRINTS" id="PR01790">
    <property type="entry name" value="SMP30FAMILY"/>
</dbReference>
<dbReference type="GO" id="GO:0005509">
    <property type="term" value="F:calcium ion binding"/>
    <property type="evidence" value="ECO:0007669"/>
    <property type="project" value="TreeGrafter"/>
</dbReference>
<dbReference type="Pfam" id="PF08450">
    <property type="entry name" value="SGL"/>
    <property type="match status" value="1"/>
</dbReference>
<dbReference type="SUPFAM" id="SSF63829">
    <property type="entry name" value="Calcium-dependent phosphotriesterase"/>
    <property type="match status" value="1"/>
</dbReference>
<evidence type="ECO:0000313" key="5">
    <source>
        <dbReference type="EMBL" id="MBC8529514.1"/>
    </source>
</evidence>
<gene>
    <name evidence="5" type="ORF">H8699_08755</name>
</gene>
<reference evidence="5" key="1">
    <citation type="submission" date="2020-08" db="EMBL/GenBank/DDBJ databases">
        <title>Genome public.</title>
        <authorList>
            <person name="Liu C."/>
            <person name="Sun Q."/>
        </authorList>
    </citation>
    <scope>NUCLEOTIDE SEQUENCE</scope>
    <source>
        <strain evidence="5">NSJ-44</strain>
    </source>
</reference>
<dbReference type="InterPro" id="IPR011042">
    <property type="entry name" value="6-blade_b-propeller_TolB-like"/>
</dbReference>
<keyword evidence="3" id="KW-0479">Metal-binding</keyword>
<dbReference type="EMBL" id="JACRSO010000003">
    <property type="protein sequence ID" value="MBC8529514.1"/>
    <property type="molecule type" value="Genomic_DNA"/>
</dbReference>
<feature type="binding site" evidence="3">
    <location>
        <position position="100"/>
    </location>
    <ligand>
        <name>substrate</name>
    </ligand>
</feature>
<dbReference type="PANTHER" id="PTHR10907">
    <property type="entry name" value="REGUCALCIN"/>
    <property type="match status" value="1"/>
</dbReference>
<dbReference type="AlphaFoldDB" id="A0A926D218"/>
<evidence type="ECO:0000256" key="1">
    <source>
        <dbReference type="ARBA" id="ARBA00008853"/>
    </source>
</evidence>
<keyword evidence="6" id="KW-1185">Reference proteome</keyword>
<dbReference type="Proteomes" id="UP000654279">
    <property type="component" value="Unassembled WGS sequence"/>
</dbReference>
<proteinExistence type="inferred from homology"/>
<feature type="active site" description="Proton donor/acceptor" evidence="2">
    <location>
        <position position="196"/>
    </location>
</feature>
<evidence type="ECO:0000259" key="4">
    <source>
        <dbReference type="Pfam" id="PF08450"/>
    </source>
</evidence>
<protein>
    <submittedName>
        <fullName evidence="5">SMP-30/gluconolactonase/LRE family protein</fullName>
    </submittedName>
</protein>
<dbReference type="RefSeq" id="WP_249285345.1">
    <property type="nucleotide sequence ID" value="NZ_JACRSO010000003.1"/>
</dbReference>
<feature type="binding site" evidence="3">
    <location>
        <position position="146"/>
    </location>
    <ligand>
        <name>a divalent metal cation</name>
        <dbReference type="ChEBI" id="CHEBI:60240"/>
    </ligand>
</feature>
<dbReference type="Gene3D" id="2.120.10.30">
    <property type="entry name" value="TolB, C-terminal domain"/>
    <property type="match status" value="1"/>
</dbReference>
<comment type="similarity">
    <text evidence="1">Belongs to the SMP-30/CGR1 family.</text>
</comment>